<dbReference type="eggNOG" id="COG0553">
    <property type="taxonomic scope" value="Bacteria"/>
</dbReference>
<feature type="domain" description="Helicase ATP-binding" evidence="5">
    <location>
        <begin position="333"/>
        <end position="513"/>
    </location>
</feature>
<evidence type="ECO:0000259" key="6">
    <source>
        <dbReference type="PROSITE" id="PS51194"/>
    </source>
</evidence>
<keyword evidence="1" id="KW-0547">Nucleotide-binding</keyword>
<dbReference type="KEGG" id="ter:Tery_4237"/>
<evidence type="ECO:0000313" key="7">
    <source>
        <dbReference type="EMBL" id="ABG52251.1"/>
    </source>
</evidence>
<dbReference type="PANTHER" id="PTHR45766:SF6">
    <property type="entry name" value="SWI_SNF-RELATED MATRIX-ASSOCIATED ACTIN-DEPENDENT REGULATOR OF CHROMATIN SUBFAMILY A-LIKE PROTEIN 1"/>
    <property type="match status" value="1"/>
</dbReference>
<dbReference type="SUPFAM" id="SSF52540">
    <property type="entry name" value="P-loop containing nucleoside triphosphate hydrolases"/>
    <property type="match status" value="2"/>
</dbReference>
<keyword evidence="4" id="KW-0067">ATP-binding</keyword>
<proteinExistence type="predicted"/>
<dbReference type="SMART" id="SM00487">
    <property type="entry name" value="DEXDc"/>
    <property type="match status" value="1"/>
</dbReference>
<protein>
    <submittedName>
        <fullName evidence="8">Helicase-like</fullName>
    </submittedName>
</protein>
<dbReference type="PANTHER" id="PTHR45766">
    <property type="entry name" value="DNA ANNEALING HELICASE AND ENDONUCLEASE ZRANB3 FAMILY MEMBER"/>
    <property type="match status" value="1"/>
</dbReference>
<dbReference type="GO" id="GO:0004386">
    <property type="term" value="F:helicase activity"/>
    <property type="evidence" value="ECO:0007669"/>
    <property type="project" value="UniProtKB-KW"/>
</dbReference>
<dbReference type="RefSeq" id="WP_011612599.1">
    <property type="nucleotide sequence ID" value="NC_008312.1"/>
</dbReference>
<evidence type="ECO:0000256" key="2">
    <source>
        <dbReference type="ARBA" id="ARBA00022801"/>
    </source>
</evidence>
<dbReference type="STRING" id="203124.Tery_3118"/>
<dbReference type="SMART" id="SM00490">
    <property type="entry name" value="HELICc"/>
    <property type="match status" value="1"/>
</dbReference>
<dbReference type="GO" id="GO:0005524">
    <property type="term" value="F:ATP binding"/>
    <property type="evidence" value="ECO:0007669"/>
    <property type="project" value="UniProtKB-KW"/>
</dbReference>
<dbReference type="CDD" id="cd18011">
    <property type="entry name" value="DEXDc_RapA"/>
    <property type="match status" value="1"/>
</dbReference>
<dbReference type="InterPro" id="IPR038718">
    <property type="entry name" value="SNF2-like_sf"/>
</dbReference>
<dbReference type="InterPro" id="IPR027417">
    <property type="entry name" value="P-loop_NTPase"/>
</dbReference>
<dbReference type="Gene3D" id="3.40.50.300">
    <property type="entry name" value="P-loop containing nucleotide triphosphate hydrolases"/>
    <property type="match status" value="1"/>
</dbReference>
<dbReference type="AlphaFoldDB" id="Q10WY7"/>
<evidence type="ECO:0000259" key="5">
    <source>
        <dbReference type="PROSITE" id="PS51192"/>
    </source>
</evidence>
<sequence>MPNFRSHYWSISYSSNENNPIADFYIPALECAIQYDRKSGFFSSAILSKVTRGLGAMLQNEGKIRLIMGCQFNPQDLETIQKGYELRKALTLRLDADLKPPENFAQLKHFEILSWLISTGYLDIKIAIPLKNNGLPEASDQQLDPQHIFHEKVGIFTDKNGDQIAFSGSNNESLGGWEQNVESFHVYCAWEGERDFDRVQEEVYRFEKLWHNLAPNVKVFNIPEAVAEKLLRYTPSTKPTWNEKVEFDTRPLPSKLSYFSDNKSEEKEESKNIFSTDNIVEKTITNISEADKEKELQAFNIIINSHQHPGCLDYCLQSITIDPWPHQIKILKQVAKKFPCNFLIADEVGLGKTIETGLILRYLLLTKAIQRVLVLAPASVQPQWQEELREKFNLHFWSYNKGEFKDPYDNTSTINKTNPWNSHKLILASSHLVRRAERMTEILAAEKWDLIILDEAHHARRQAPQNRKETPNSLLKLMQQLREKTKSLILLSATPMQIDPIEVFDLLELLGLKGHWSYGDNFCNYFASLSGKPDEHTFNFWQVMTTDYFRLGGVPSSQFASYLNKSDRLMSYRLRDIWQQGKKIVNHKKLAQDKPFVNTSRQYLTINTPLKDLMFRHTRDTLRQYYRRGILNRDIPKRVVQDKAIILEPNREVQLYVEVSDYVRHFYKLAQKENRQALGFLMTLYRKRLTSSFFAIRESLQRRLDGISITADDLGDLDDADDAIITGLESYCQTETVDPQEIEYLESLLLQFENTGEDTKLSHFITTLRTELIDRDSVIIFTQYTDTMDYLRRTLKDLYGSQIACYSGRGGEVYQDQKWCLVPKEKIKQKFRAGSIKILLCTESASEGLNLQTCGVIINYDMPWNPMRVEQRIGRLDRIGQFYPTVRIYNFYYDGTVEAKVYKKLRDRIDTFQNIVGNLQPILAKVPTFIEKAVMSADPEEENVLMSDFDKNVLNTPPLRPALDEMVAMDVETDLTEIRQPLIPTNLSAELIENLFTDSLLLKLSGIKFTFLEDKLWQLNYQNSNYQVTFDVNVFEGKPSVRFMSFGEPLFEELLGLIMNNSSNL</sequence>
<dbReference type="Pfam" id="PF00271">
    <property type="entry name" value="Helicase_C"/>
    <property type="match status" value="1"/>
</dbReference>
<gene>
    <name evidence="7" type="ordered locus">Tery_3118</name>
    <name evidence="8" type="ordered locus">Tery_4237</name>
</gene>
<evidence type="ECO:0000256" key="3">
    <source>
        <dbReference type="ARBA" id="ARBA00022806"/>
    </source>
</evidence>
<dbReference type="InterPro" id="IPR000330">
    <property type="entry name" value="SNF2_N"/>
</dbReference>
<evidence type="ECO:0000256" key="4">
    <source>
        <dbReference type="ARBA" id="ARBA00022840"/>
    </source>
</evidence>
<dbReference type="KEGG" id="ter:Tery_3118"/>
<dbReference type="CDD" id="cd18793">
    <property type="entry name" value="SF2_C_SNF"/>
    <property type="match status" value="1"/>
</dbReference>
<dbReference type="InterPro" id="IPR057342">
    <property type="entry name" value="DEXDc_RapA"/>
</dbReference>
<organism evidence="8">
    <name type="scientific">Trichodesmium erythraeum (strain IMS101)</name>
    <dbReference type="NCBI Taxonomy" id="203124"/>
    <lineage>
        <taxon>Bacteria</taxon>
        <taxon>Bacillati</taxon>
        <taxon>Cyanobacteriota</taxon>
        <taxon>Cyanophyceae</taxon>
        <taxon>Oscillatoriophycideae</taxon>
        <taxon>Oscillatoriales</taxon>
        <taxon>Microcoleaceae</taxon>
        <taxon>Trichodesmium</taxon>
    </lineage>
</organism>
<dbReference type="InterPro" id="IPR001650">
    <property type="entry name" value="Helicase_C-like"/>
</dbReference>
<dbReference type="PROSITE" id="PS51192">
    <property type="entry name" value="HELICASE_ATP_BIND_1"/>
    <property type="match status" value="1"/>
</dbReference>
<evidence type="ECO:0000313" key="8">
    <source>
        <dbReference type="EMBL" id="ABG53237.1"/>
    </source>
</evidence>
<dbReference type="OrthoDB" id="9814088at2"/>
<dbReference type="CDD" id="cd09179">
    <property type="entry name" value="PLDc_N_DEXD_a"/>
    <property type="match status" value="1"/>
</dbReference>
<feature type="domain" description="Helicase C-terminal" evidence="6">
    <location>
        <begin position="760"/>
        <end position="923"/>
    </location>
</feature>
<evidence type="ECO:0000256" key="1">
    <source>
        <dbReference type="ARBA" id="ARBA00022741"/>
    </source>
</evidence>
<reference evidence="8" key="1">
    <citation type="submission" date="2006-06" db="EMBL/GenBank/DDBJ databases">
        <title>Complete sequence of Trichodesmium erythraeum IMS101.</title>
        <authorList>
            <consortium name="US DOE Joint Genome Institute"/>
            <person name="Copeland A."/>
            <person name="Lucas S."/>
            <person name="Lapidus A."/>
            <person name="Barry K."/>
            <person name="Detter J.C."/>
            <person name="Glavina del Rio T."/>
            <person name="Hammon N."/>
            <person name="Israni S."/>
            <person name="Dalin E."/>
            <person name="Tice H."/>
            <person name="Pitluck S."/>
            <person name="Kiss H."/>
            <person name="Munk A.C."/>
            <person name="Brettin T."/>
            <person name="Bruce D."/>
            <person name="Han C."/>
            <person name="Tapia R."/>
            <person name="Gilna P."/>
            <person name="Schmutz J."/>
            <person name="Larimer F."/>
            <person name="Land M."/>
            <person name="Hauser L."/>
            <person name="Kyrpides N."/>
            <person name="Kim E."/>
            <person name="Richardson P."/>
        </authorList>
    </citation>
    <scope>NUCLEOTIDE SEQUENCE [LARGE SCALE GENOMIC DNA]</scope>
    <source>
        <strain evidence="8">IMS101</strain>
    </source>
</reference>
<dbReference type="EMBL" id="CP000393">
    <property type="protein sequence ID" value="ABG52251.1"/>
    <property type="molecule type" value="Genomic_DNA"/>
</dbReference>
<keyword evidence="3 8" id="KW-0347">Helicase</keyword>
<keyword evidence="2" id="KW-0378">Hydrolase</keyword>
<dbReference type="GO" id="GO:0016787">
    <property type="term" value="F:hydrolase activity"/>
    <property type="evidence" value="ECO:0007669"/>
    <property type="project" value="UniProtKB-KW"/>
</dbReference>
<dbReference type="Pfam" id="PF00176">
    <property type="entry name" value="SNF2-rel_dom"/>
    <property type="match status" value="1"/>
</dbReference>
<dbReference type="PROSITE" id="PS51194">
    <property type="entry name" value="HELICASE_CTER"/>
    <property type="match status" value="1"/>
</dbReference>
<dbReference type="InterPro" id="IPR049730">
    <property type="entry name" value="SNF2/RAD54-like_C"/>
</dbReference>
<name>Q10WY7_TRIEI</name>
<accession>Q10WY7</accession>
<dbReference type="EMBL" id="CP000393">
    <property type="protein sequence ID" value="ABG53237.1"/>
    <property type="molecule type" value="Genomic_DNA"/>
</dbReference>
<dbReference type="InterPro" id="IPR014001">
    <property type="entry name" value="Helicase_ATP-bd"/>
</dbReference>
<dbReference type="Gene3D" id="3.40.50.10810">
    <property type="entry name" value="Tandem AAA-ATPase domain"/>
    <property type="match status" value="1"/>
</dbReference>
<dbReference type="HOGENOM" id="CLU_006296_0_0_3"/>